<dbReference type="InterPro" id="IPR043502">
    <property type="entry name" value="DNA/RNA_pol_sf"/>
</dbReference>
<dbReference type="PANTHER" id="PTHR11076">
    <property type="entry name" value="DNA REPAIR POLYMERASE UMUC / TRANSFERASE FAMILY MEMBER"/>
    <property type="match status" value="1"/>
</dbReference>
<protein>
    <recommendedName>
        <fullName evidence="8">UmuC domain-containing protein</fullName>
    </recommendedName>
</protein>
<keyword evidence="5" id="KW-0227">DNA damage</keyword>
<dbReference type="Gene3D" id="1.10.150.20">
    <property type="entry name" value="5' to 3' exonuclease, C-terminal subdomain"/>
    <property type="match status" value="1"/>
</dbReference>
<keyword evidence="2" id="KW-0808">Transferase</keyword>
<dbReference type="Gene3D" id="3.40.1170.60">
    <property type="match status" value="1"/>
</dbReference>
<dbReference type="GO" id="GO:0003887">
    <property type="term" value="F:DNA-directed DNA polymerase activity"/>
    <property type="evidence" value="ECO:0007669"/>
    <property type="project" value="TreeGrafter"/>
</dbReference>
<dbReference type="InterPro" id="IPR017961">
    <property type="entry name" value="DNA_pol_Y-fam_little_finger"/>
</dbReference>
<dbReference type="Gene3D" id="3.30.70.270">
    <property type="match status" value="1"/>
</dbReference>
<evidence type="ECO:0000256" key="4">
    <source>
        <dbReference type="ARBA" id="ARBA00022723"/>
    </source>
</evidence>
<dbReference type="GO" id="GO:0006281">
    <property type="term" value="P:DNA repair"/>
    <property type="evidence" value="ECO:0007669"/>
    <property type="project" value="UniProtKB-KW"/>
</dbReference>
<dbReference type="EMBL" id="JAOTPL010000004">
    <property type="protein sequence ID" value="MCU7693805.1"/>
    <property type="molecule type" value="Genomic_DNA"/>
</dbReference>
<dbReference type="Pfam" id="PF11799">
    <property type="entry name" value="IMS_C"/>
    <property type="match status" value="1"/>
</dbReference>
<evidence type="ECO:0000256" key="3">
    <source>
        <dbReference type="ARBA" id="ARBA00022695"/>
    </source>
</evidence>
<dbReference type="SUPFAM" id="SSF56672">
    <property type="entry name" value="DNA/RNA polymerases"/>
    <property type="match status" value="1"/>
</dbReference>
<dbReference type="GO" id="GO:0005829">
    <property type="term" value="C:cytosol"/>
    <property type="evidence" value="ECO:0007669"/>
    <property type="project" value="TreeGrafter"/>
</dbReference>
<comment type="caution">
    <text evidence="9">The sequence shown here is derived from an EMBL/GenBank/DDBJ whole genome shotgun (WGS) entry which is preliminary data.</text>
</comment>
<evidence type="ECO:0000256" key="5">
    <source>
        <dbReference type="ARBA" id="ARBA00022763"/>
    </source>
</evidence>
<keyword evidence="3" id="KW-0548">Nucleotidyltransferase</keyword>
<name>A0AAE3IKK2_9BACT</name>
<dbReference type="GO" id="GO:0009432">
    <property type="term" value="P:SOS response"/>
    <property type="evidence" value="ECO:0007669"/>
    <property type="project" value="TreeGrafter"/>
</dbReference>
<dbReference type="InterPro" id="IPR050116">
    <property type="entry name" value="DNA_polymerase-Y"/>
</dbReference>
<dbReference type="PROSITE" id="PS50173">
    <property type="entry name" value="UMUC"/>
    <property type="match status" value="1"/>
</dbReference>
<keyword evidence="4" id="KW-0479">Metal-binding</keyword>
<dbReference type="GO" id="GO:0042276">
    <property type="term" value="P:error-prone translesion synthesis"/>
    <property type="evidence" value="ECO:0007669"/>
    <property type="project" value="TreeGrafter"/>
</dbReference>
<proteinExistence type="inferred from homology"/>
<evidence type="ECO:0000313" key="9">
    <source>
        <dbReference type="EMBL" id="MCU7693805.1"/>
    </source>
</evidence>
<dbReference type="InterPro" id="IPR001126">
    <property type="entry name" value="UmuC"/>
</dbReference>
<keyword evidence="10" id="KW-1185">Reference proteome</keyword>
<dbReference type="InterPro" id="IPR043128">
    <property type="entry name" value="Rev_trsase/Diguanyl_cyclase"/>
</dbReference>
<dbReference type="FunFam" id="3.40.1170.60:FF:000003">
    <property type="entry name" value="DNA polymerase eta"/>
    <property type="match status" value="1"/>
</dbReference>
<evidence type="ECO:0000256" key="6">
    <source>
        <dbReference type="ARBA" id="ARBA00022842"/>
    </source>
</evidence>
<keyword evidence="6" id="KW-0460">Magnesium</keyword>
<dbReference type="GO" id="GO:0003684">
    <property type="term" value="F:damaged DNA binding"/>
    <property type="evidence" value="ECO:0007669"/>
    <property type="project" value="InterPro"/>
</dbReference>
<evidence type="ECO:0000256" key="7">
    <source>
        <dbReference type="ARBA" id="ARBA00023204"/>
    </source>
</evidence>
<evidence type="ECO:0000256" key="1">
    <source>
        <dbReference type="ARBA" id="ARBA00010945"/>
    </source>
</evidence>
<accession>A0AAE3IKK2</accession>
<evidence type="ECO:0000259" key="8">
    <source>
        <dbReference type="PROSITE" id="PS50173"/>
    </source>
</evidence>
<keyword evidence="7" id="KW-0234">DNA repair</keyword>
<gene>
    <name evidence="9" type="ORF">OD355_04655</name>
</gene>
<dbReference type="GO" id="GO:0046872">
    <property type="term" value="F:metal ion binding"/>
    <property type="evidence" value="ECO:0007669"/>
    <property type="project" value="UniProtKB-KW"/>
</dbReference>
<dbReference type="PANTHER" id="PTHR11076:SF34">
    <property type="entry name" value="PROTEIN UMUC"/>
    <property type="match status" value="1"/>
</dbReference>
<reference evidence="9" key="1">
    <citation type="submission" date="2022-10" db="EMBL/GenBank/DDBJ databases">
        <authorList>
            <person name="Kim H.S."/>
            <person name="Kim J.-S."/>
            <person name="Suh M.K."/>
            <person name="Eom M.K."/>
            <person name="Lee J.-S."/>
        </authorList>
    </citation>
    <scope>NUCLEOTIDE SEQUENCE</scope>
    <source>
        <strain evidence="9">LIP-5</strain>
    </source>
</reference>
<evidence type="ECO:0000313" key="10">
    <source>
        <dbReference type="Proteomes" id="UP001209317"/>
    </source>
</evidence>
<feature type="domain" description="UmuC" evidence="8">
    <location>
        <begin position="17"/>
        <end position="200"/>
    </location>
</feature>
<evidence type="ECO:0000256" key="2">
    <source>
        <dbReference type="ARBA" id="ARBA00022679"/>
    </source>
</evidence>
<dbReference type="Pfam" id="PF00817">
    <property type="entry name" value="IMS"/>
    <property type="match status" value="1"/>
</dbReference>
<comment type="similarity">
    <text evidence="1">Belongs to the DNA polymerase type-Y family.</text>
</comment>
<sequence>MSYNKNNIVNTDRGRVIMYIDMNNYFASCEQQLNPRLRGRPIGVCPYVNDNAVIIAPSREAKKAGVTTGMRFDKAKQLCPDIEMVACRPVKYRKFHVEIMNILRSYCEDVIPKSIDEAVMNLTSYKYLYKDVHALAKEIKRLISGQVGEYITCSIGISQNVFLAKLATEIEKPDGLIEITPENLENYLLRMKLTDLPGIASASQKRLNLAGIYRPVDMLNASESLLRKAFGGVVGNYWYHRLHFTEVDLYTAEYRRMSAMRTLSAQTRSSKAALMGMLVSLCTKLEQRMVKSDIFCTEISFYADYYDNTSWKTTIKIQEPLQDGIDMLHYIQQRIRVHEAQSASVNIFTSKMRSMGVLVGDFISASHLQYSLFDNKIQKDLLRKTVYNIKDKYGKDIVRKAAETVEGTHLKDAIGFGSVKDLYDNASPGIFEKGFNKYLLE</sequence>
<dbReference type="Proteomes" id="UP001209317">
    <property type="component" value="Unassembled WGS sequence"/>
</dbReference>
<dbReference type="RefSeq" id="WP_263037292.1">
    <property type="nucleotide sequence ID" value="NZ_JAOTPL010000004.1"/>
</dbReference>
<organism evidence="9 10">
    <name type="scientific">Haoranjiania flava</name>
    <dbReference type="NCBI Taxonomy" id="1856322"/>
    <lineage>
        <taxon>Bacteria</taxon>
        <taxon>Pseudomonadati</taxon>
        <taxon>Bacteroidota</taxon>
        <taxon>Chitinophagia</taxon>
        <taxon>Chitinophagales</taxon>
        <taxon>Chitinophagaceae</taxon>
        <taxon>Haoranjiania</taxon>
    </lineage>
</organism>
<dbReference type="AlphaFoldDB" id="A0AAE3IKK2"/>